<dbReference type="EMBL" id="DSRP01000336">
    <property type="protein sequence ID" value="HGG92257.1"/>
    <property type="molecule type" value="Genomic_DNA"/>
</dbReference>
<accession>A0A7C4AGM5</accession>
<protein>
    <submittedName>
        <fullName evidence="1">Uncharacterized protein</fullName>
    </submittedName>
</protein>
<reference evidence="1" key="1">
    <citation type="journal article" date="2020" name="mSystems">
        <title>Genome- and Community-Level Interaction Insights into Carbon Utilization and Element Cycling Functions of Hydrothermarchaeota in Hydrothermal Sediment.</title>
        <authorList>
            <person name="Zhou Z."/>
            <person name="Liu Y."/>
            <person name="Xu W."/>
            <person name="Pan J."/>
            <person name="Luo Z.H."/>
            <person name="Li M."/>
        </authorList>
    </citation>
    <scope>NUCLEOTIDE SEQUENCE [LARGE SCALE GENOMIC DNA]</scope>
    <source>
        <strain evidence="1">SpSt-413</strain>
    </source>
</reference>
<gene>
    <name evidence="1" type="ORF">ENR59_04820</name>
</gene>
<sequence>MANKPSFPGIPPVSAGLALTSADNGVWRELCLSPSSGNGTLAGRIRALSDATADAGLLAARRIGGVHYPVGHLAVAAGSGISESVPWIDVLESLNTGQSMALAPDEALCVKLETALDAGKTIWLHLEGAPL</sequence>
<evidence type="ECO:0000313" key="1">
    <source>
        <dbReference type="EMBL" id="HGG92257.1"/>
    </source>
</evidence>
<name>A0A7C4AGM5_9BACT</name>
<comment type="caution">
    <text evidence="1">The sequence shown here is derived from an EMBL/GenBank/DDBJ whole genome shotgun (WGS) entry which is preliminary data.</text>
</comment>
<dbReference type="AlphaFoldDB" id="A0A7C4AGM5"/>
<proteinExistence type="predicted"/>
<organism evidence="1">
    <name type="scientific">Fundidesulfovibrio putealis</name>
    <dbReference type="NCBI Taxonomy" id="270496"/>
    <lineage>
        <taxon>Bacteria</taxon>
        <taxon>Pseudomonadati</taxon>
        <taxon>Thermodesulfobacteriota</taxon>
        <taxon>Desulfovibrionia</taxon>
        <taxon>Desulfovibrionales</taxon>
        <taxon>Desulfovibrionaceae</taxon>
        <taxon>Fundidesulfovibrio</taxon>
    </lineage>
</organism>